<dbReference type="InterPro" id="IPR007214">
    <property type="entry name" value="YbaK/aa-tRNA-synth-assoc-dom"/>
</dbReference>
<protein>
    <submittedName>
        <fullName evidence="4">YbaK/EbsC family protein</fullName>
    </submittedName>
</protein>
<sequence>MEEQDKIITLLKKLDNNYQLIQHPAVYTADEADKYVQAYNFARAKNLFLRNSRGFFLVMVGDQQHLDMYQLKQQLAITRLSFAKPAELEQELGIYPGAVSPFNLINDHQHRVTLVISQQLLAENSLVGCHPNDNTATVVLKFTDLLALIQR</sequence>
<reference evidence="4" key="1">
    <citation type="submission" date="2023-06" db="EMBL/GenBank/DDBJ databases">
        <title>Identification and characterization of horizontal gene transfer across gut microbiota members of farm animals based on homology search.</title>
        <authorList>
            <person name="Schwarzerova J."/>
            <person name="Nykrynova M."/>
            <person name="Jureckova K."/>
            <person name="Cejkova D."/>
            <person name="Rychlik I."/>
        </authorList>
    </citation>
    <scope>NUCLEOTIDE SEQUENCE</scope>
    <source>
        <strain evidence="4">105_WCHN</strain>
    </source>
</reference>
<dbReference type="Proteomes" id="UP001529423">
    <property type="component" value="Unassembled WGS sequence"/>
</dbReference>
<evidence type="ECO:0000256" key="2">
    <source>
        <dbReference type="ARBA" id="ARBA00022917"/>
    </source>
</evidence>
<dbReference type="Pfam" id="PF04073">
    <property type="entry name" value="tRNA_edit"/>
    <property type="match status" value="1"/>
</dbReference>
<dbReference type="SUPFAM" id="SSF55826">
    <property type="entry name" value="YbaK/ProRS associated domain"/>
    <property type="match status" value="1"/>
</dbReference>
<dbReference type="EMBL" id="JAUDEO010000069">
    <property type="protein sequence ID" value="MDM8334627.1"/>
    <property type="molecule type" value="Genomic_DNA"/>
</dbReference>
<feature type="domain" description="YbaK/aminoacyl-tRNA synthetase-associated" evidence="3">
    <location>
        <begin position="23"/>
        <end position="147"/>
    </location>
</feature>
<dbReference type="InterPro" id="IPR036754">
    <property type="entry name" value="YbaK/aa-tRNA-synt-asso_dom_sf"/>
</dbReference>
<evidence type="ECO:0000313" key="4">
    <source>
        <dbReference type="EMBL" id="MDM8334627.1"/>
    </source>
</evidence>
<dbReference type="PANTHER" id="PTHR31423:SF3">
    <property type="entry name" value="PROLYL-TRNA SYNTHETASE ASSOCIATED DOMAIN-CONTAINING PROTEIN 1-RELATED"/>
    <property type="match status" value="1"/>
</dbReference>
<name>A0ABT7VPI1_9LACO</name>
<reference evidence="4" key="2">
    <citation type="submission" date="2023-06" db="EMBL/GenBank/DDBJ databases">
        <authorList>
            <person name="Zeman M."/>
            <person name="Kubasova T."/>
            <person name="Jahodarova E."/>
            <person name="Nykrynova M."/>
            <person name="Rychlik I."/>
        </authorList>
    </citation>
    <scope>NUCLEOTIDE SEQUENCE</scope>
    <source>
        <strain evidence="4">105_WCHN</strain>
    </source>
</reference>
<evidence type="ECO:0000256" key="1">
    <source>
        <dbReference type="ARBA" id="ARBA00010201"/>
    </source>
</evidence>
<keyword evidence="2" id="KW-0648">Protein biosynthesis</keyword>
<dbReference type="Gene3D" id="3.90.960.10">
    <property type="entry name" value="YbaK/aminoacyl-tRNA synthetase-associated domain"/>
    <property type="match status" value="1"/>
</dbReference>
<dbReference type="PANTHER" id="PTHR31423">
    <property type="entry name" value="YBAK DOMAIN-CONTAINING PROTEIN"/>
    <property type="match status" value="1"/>
</dbReference>
<comment type="caution">
    <text evidence="4">The sequence shown here is derived from an EMBL/GenBank/DDBJ whole genome shotgun (WGS) entry which is preliminary data.</text>
</comment>
<proteinExistence type="inferred from homology"/>
<keyword evidence="5" id="KW-1185">Reference proteome</keyword>
<dbReference type="RefSeq" id="WP_289561293.1">
    <property type="nucleotide sequence ID" value="NZ_JAUDEO010000069.1"/>
</dbReference>
<organism evidence="4 5">
    <name type="scientific">Limosilactobacillus panis</name>
    <dbReference type="NCBI Taxonomy" id="47493"/>
    <lineage>
        <taxon>Bacteria</taxon>
        <taxon>Bacillati</taxon>
        <taxon>Bacillota</taxon>
        <taxon>Bacilli</taxon>
        <taxon>Lactobacillales</taxon>
        <taxon>Lactobacillaceae</taxon>
        <taxon>Limosilactobacillus</taxon>
    </lineage>
</organism>
<evidence type="ECO:0000313" key="5">
    <source>
        <dbReference type="Proteomes" id="UP001529423"/>
    </source>
</evidence>
<evidence type="ECO:0000259" key="3">
    <source>
        <dbReference type="Pfam" id="PF04073"/>
    </source>
</evidence>
<gene>
    <name evidence="4" type="ORF">QUW46_08630</name>
</gene>
<accession>A0ABT7VPI1</accession>
<comment type="similarity">
    <text evidence="1">Belongs to the PRORSD1 family.</text>
</comment>
<dbReference type="InterPro" id="IPR040285">
    <property type="entry name" value="ProX/PRXD1"/>
</dbReference>